<dbReference type="GO" id="GO:0005737">
    <property type="term" value="C:cytoplasm"/>
    <property type="evidence" value="ECO:0007669"/>
    <property type="project" value="TreeGrafter"/>
</dbReference>
<dbReference type="Gene3D" id="1.25.40.990">
    <property type="match status" value="1"/>
</dbReference>
<dbReference type="GO" id="GO:0006406">
    <property type="term" value="P:mRNA export from nucleus"/>
    <property type="evidence" value="ECO:0007669"/>
    <property type="project" value="TreeGrafter"/>
</dbReference>
<organism evidence="4 5">
    <name type="scientific">Rhododendron simsii</name>
    <name type="common">Sims's rhododendron</name>
    <dbReference type="NCBI Taxonomy" id="118357"/>
    <lineage>
        <taxon>Eukaryota</taxon>
        <taxon>Viridiplantae</taxon>
        <taxon>Streptophyta</taxon>
        <taxon>Embryophyta</taxon>
        <taxon>Tracheophyta</taxon>
        <taxon>Spermatophyta</taxon>
        <taxon>Magnoliopsida</taxon>
        <taxon>eudicotyledons</taxon>
        <taxon>Gunneridae</taxon>
        <taxon>Pentapetalae</taxon>
        <taxon>asterids</taxon>
        <taxon>Ericales</taxon>
        <taxon>Ericaceae</taxon>
        <taxon>Ericoideae</taxon>
        <taxon>Rhodoreae</taxon>
        <taxon>Rhododendron</taxon>
    </lineage>
</organism>
<dbReference type="InterPro" id="IPR000717">
    <property type="entry name" value="PCI_dom"/>
</dbReference>
<dbReference type="PANTHER" id="PTHR12436:SF17">
    <property type="entry name" value="SAC3 FAMILY PROTEIN B"/>
    <property type="match status" value="1"/>
</dbReference>
<feature type="region of interest" description="Disordered" evidence="1">
    <location>
        <begin position="325"/>
        <end position="424"/>
    </location>
</feature>
<proteinExistence type="predicted"/>
<evidence type="ECO:0000259" key="3">
    <source>
        <dbReference type="PROSITE" id="PS50250"/>
    </source>
</evidence>
<protein>
    <recommendedName>
        <fullName evidence="3">PCI domain-containing protein</fullName>
    </recommendedName>
</protein>
<reference evidence="4" key="1">
    <citation type="submission" date="2019-11" db="EMBL/GenBank/DDBJ databases">
        <authorList>
            <person name="Liu Y."/>
            <person name="Hou J."/>
            <person name="Li T.-Q."/>
            <person name="Guan C.-H."/>
            <person name="Wu X."/>
            <person name="Wu H.-Z."/>
            <person name="Ling F."/>
            <person name="Zhang R."/>
            <person name="Shi X.-G."/>
            <person name="Ren J.-P."/>
            <person name="Chen E.-F."/>
            <person name="Sun J.-M."/>
        </authorList>
    </citation>
    <scope>NUCLEOTIDE SEQUENCE</scope>
    <source>
        <strain evidence="4">Adult_tree_wgs_1</strain>
        <tissue evidence="4">Leaves</tissue>
    </source>
</reference>
<dbReference type="EMBL" id="WJXA01000004">
    <property type="protein sequence ID" value="KAF7145562.1"/>
    <property type="molecule type" value="Genomic_DNA"/>
</dbReference>
<dbReference type="PANTHER" id="PTHR12436">
    <property type="entry name" value="80 KDA MCM3-ASSOCIATED PROTEIN"/>
    <property type="match status" value="1"/>
</dbReference>
<feature type="region of interest" description="Disordered" evidence="1">
    <location>
        <begin position="446"/>
        <end position="493"/>
    </location>
</feature>
<feature type="domain" description="PCI" evidence="3">
    <location>
        <begin position="646"/>
        <end position="840"/>
    </location>
</feature>
<gene>
    <name evidence="4" type="ORF">RHSIM_Rhsim04G0212900</name>
</gene>
<name>A0A834H3G7_RHOSS</name>
<feature type="compositionally biased region" description="Polar residues" evidence="1">
    <location>
        <begin position="245"/>
        <end position="255"/>
    </location>
</feature>
<feature type="compositionally biased region" description="Polar residues" evidence="1">
    <location>
        <begin position="446"/>
        <end position="458"/>
    </location>
</feature>
<dbReference type="Pfam" id="PF03399">
    <property type="entry name" value="SAC3_GANP"/>
    <property type="match status" value="1"/>
</dbReference>
<dbReference type="InterPro" id="IPR045107">
    <property type="entry name" value="SAC3/GANP/THP3"/>
</dbReference>
<keyword evidence="2" id="KW-0732">Signal</keyword>
<evidence type="ECO:0000313" key="5">
    <source>
        <dbReference type="Proteomes" id="UP000626092"/>
    </source>
</evidence>
<dbReference type="InterPro" id="IPR005062">
    <property type="entry name" value="SAC3/GANP/THP3_conserved"/>
</dbReference>
<evidence type="ECO:0000256" key="2">
    <source>
        <dbReference type="SAM" id="SignalP"/>
    </source>
</evidence>
<evidence type="ECO:0000313" key="4">
    <source>
        <dbReference type="EMBL" id="KAF7145562.1"/>
    </source>
</evidence>
<dbReference type="FunFam" id="1.25.40.990:FF:000004">
    <property type="entry name" value="Putative peptidase C48 domain family protein"/>
    <property type="match status" value="1"/>
</dbReference>
<accession>A0A834H3G7</accession>
<feature type="compositionally biased region" description="Polar residues" evidence="1">
    <location>
        <begin position="334"/>
        <end position="343"/>
    </location>
</feature>
<dbReference type="Proteomes" id="UP000626092">
    <property type="component" value="Unassembled WGS sequence"/>
</dbReference>
<dbReference type="GO" id="GO:0070390">
    <property type="term" value="C:transcription export complex 2"/>
    <property type="evidence" value="ECO:0007669"/>
    <property type="project" value="TreeGrafter"/>
</dbReference>
<dbReference type="PROSITE" id="PS50250">
    <property type="entry name" value="PCI"/>
    <property type="match status" value="1"/>
</dbReference>
<feature type="compositionally biased region" description="Polar residues" evidence="1">
    <location>
        <begin position="360"/>
        <end position="372"/>
    </location>
</feature>
<feature type="compositionally biased region" description="Basic and acidic residues" evidence="1">
    <location>
        <begin position="226"/>
        <end position="238"/>
    </location>
</feature>
<feature type="compositionally biased region" description="Polar residues" evidence="1">
    <location>
        <begin position="404"/>
        <end position="421"/>
    </location>
</feature>
<comment type="caution">
    <text evidence="4">The sequence shown here is derived from an EMBL/GenBank/DDBJ whole genome shotgun (WGS) entry which is preliminary data.</text>
</comment>
<feature type="signal peptide" evidence="2">
    <location>
        <begin position="1"/>
        <end position="39"/>
    </location>
</feature>
<keyword evidence="5" id="KW-1185">Reference proteome</keyword>
<dbReference type="OrthoDB" id="21502at2759"/>
<feature type="chain" id="PRO_5033020263" description="PCI domain-containing protein" evidence="2">
    <location>
        <begin position="40"/>
        <end position="1680"/>
    </location>
</feature>
<evidence type="ECO:0000256" key="1">
    <source>
        <dbReference type="SAM" id="MobiDB-lite"/>
    </source>
</evidence>
<sequence>MDLGRAQAQLHPPSLHKTLLPTSLALLPLLLLLSPLFRPNHLPVKAASIGASVSGSRLSVQLFSVPCPLLLFLEAMKRHLVPKVKKIVTLVEADLPMNHEILKCFTDFPSFSLHNRELEAPERTYPPPLAFQNNRSVMRPSYLSAAVHRKILSLDSSSRALVSPRSIERPPNVGQGQKSFFNGYDAQTHQKPSAVASFLTSQSPAEISPLHDLKRTRSQLLSTDGDGMRNSRRGDTRPSDLLFNDQRQSVPQRGQSPVVFPENHYSLQKFAPSIGIQRPVSYSPGLDNRTGSPGYFSKSWTRQDQSAVLPYDSGKTFATNLVDSQVHESARSPPLQNETSQENPHFIQHDSKRPSVSPPRLNTKSNRISKAPNSEIPVPFARSIDDKAAATKPTNVPVPKRTRSPTLLSTDQVFQDNSSTQDDVERELQAKAKRLARFKVELSEPVESTSGIGSQKFSVTRHDNSLTGSQRSTDEHSSNVGGDVPNANVLSDFEGPESHTIISGLCSDMCPESERAERERKGDLDQYERLDGDRNQTSKSLAVKKYTRTAEREAELIRPMPILQQTIDYLLYLLDQPYDDKFLGLYNFLWDRMRAIRMDLRMQHIFNLNAITMLEQMIRLHIIAMHELCEYTKGEGFSEGFDAHLNIEQMNKTSVELFQLYDDHRKKGILVPTEKEFRGYYALLKLDKHPGYKVEPAELSLDLSKMTPEIRQTQEVLFARDVARACRTGNFIAFFRLARKASYLQACLIHAHFAKLRTQALASLHCGLQNNQGIPVTHVAKWLAMEEDDIENLLEYHGFSIREFEEPYMVKEGPFLNSDNDYPVRCSNLVHKKKSETIVEDVSSPHVTVSLPGKEVKKVQLVKAYDQEPKPVHSVGTVRGAQATPVHFAGTVSGGQVIDEEMDNTEAVPSPKAATQVKPMAKPSLVIGQQRGDGGPMAAAIPFSWDFSSAHNSPKSPQPRVISMGKPKYSTVFQNTLERNTYSDAKAVSPIASERVDQEEFASSGFDSAMDNSVPQKLFIEGLEDEEGRDSHQDVEIQEVQRCYQDEEAAEAKLKLLFRLWKRRTMKKRELREQRQLASMAALNSLSLGPPIRQNVNQPSTSCKFNIDSIVNERHERQERSRSRLNVSDVISGTLGARNPTAKCFCWKIILCSQMENPDGNNLQEGGQVAQFTAVPWLLSKLMPAKKDDDDDLVISSSSLSIWKKWVPSQSSGDLTCCLSVVKDAKFDNLNKTVLGANALLFLLSQTISLEIQKFWLHNLLRSLPSGSHLPLLIVTDSHKEDSDSSSIIAEQLGLRDIDKSRVSDFSIVFLVNNQQLEGFNGFLSDEKLRGGLQWLASHSPLQPAINCVKTRELVLTQLSSSLEVLDEMGVYEVGPDQCISAYNEALNKAAGKVIAAAEENPTCWPCPEIVFLEKTSYESEVVNSYLPEIGWSSSERIELLISALRETELPTFDENISWLYRGSKLGNDIEKHKVQLENCLIRYLTESSKMMGLSLATNEAQAMIQKNARLELHNSTYYIVPNWVMIFRRVFNWRLMSLSSGAVSTAYVLERHNVDVSTSGADELGIIRGISSPCFLIHPSLDEMVEAGCGALAEDEAFQPPLEMVVSDGSKAVEAACAINVMGAEMGTDNYMQHISNDSRNGLVVAAEKENDEADRLSKLLEQCNILQDRIDKKLSIYF</sequence>
<feature type="region of interest" description="Disordered" evidence="1">
    <location>
        <begin position="206"/>
        <end position="258"/>
    </location>
</feature>